<comment type="caution">
    <text evidence="1">The sequence shown here is derived from an EMBL/GenBank/DDBJ whole genome shotgun (WGS) entry which is preliminary data.</text>
</comment>
<reference evidence="1 2" key="1">
    <citation type="journal article" date="2022" name="bioRxiv">
        <title>The genome of the oomycete Peronosclerospora sorghi, a cosmopolitan pathogen of maize and sorghum, is inflated with dispersed pseudogenes.</title>
        <authorList>
            <person name="Fletcher K."/>
            <person name="Martin F."/>
            <person name="Isakeit T."/>
            <person name="Cavanaugh K."/>
            <person name="Magill C."/>
            <person name="Michelmore R."/>
        </authorList>
    </citation>
    <scope>NUCLEOTIDE SEQUENCE [LARGE SCALE GENOMIC DNA]</scope>
    <source>
        <strain evidence="1">P6</strain>
    </source>
</reference>
<gene>
    <name evidence="1" type="ORF">PsorP6_003269</name>
</gene>
<dbReference type="Proteomes" id="UP001163321">
    <property type="component" value="Chromosome 8"/>
</dbReference>
<evidence type="ECO:0000313" key="2">
    <source>
        <dbReference type="Proteomes" id="UP001163321"/>
    </source>
</evidence>
<keyword evidence="2" id="KW-1185">Reference proteome</keyword>
<name>A0ACC0VRJ6_9STRA</name>
<organism evidence="1 2">
    <name type="scientific">Peronosclerospora sorghi</name>
    <dbReference type="NCBI Taxonomy" id="230839"/>
    <lineage>
        <taxon>Eukaryota</taxon>
        <taxon>Sar</taxon>
        <taxon>Stramenopiles</taxon>
        <taxon>Oomycota</taxon>
        <taxon>Peronosporomycetes</taxon>
        <taxon>Peronosporales</taxon>
        <taxon>Peronosporaceae</taxon>
        <taxon>Peronosclerospora</taxon>
    </lineage>
</organism>
<protein>
    <submittedName>
        <fullName evidence="1">Uncharacterized protein</fullName>
    </submittedName>
</protein>
<accession>A0ACC0VRJ6</accession>
<evidence type="ECO:0000313" key="1">
    <source>
        <dbReference type="EMBL" id="KAI9908570.1"/>
    </source>
</evidence>
<proteinExistence type="predicted"/>
<dbReference type="EMBL" id="CM047587">
    <property type="protein sequence ID" value="KAI9908570.1"/>
    <property type="molecule type" value="Genomic_DNA"/>
</dbReference>
<sequence>MHPINHHFSETRKHCDGFQGIQPAPSFVTETISVHSSDLSRSTNLIYLDVSLVPFLRSLVAAAVRP</sequence>